<evidence type="ECO:0000313" key="1">
    <source>
        <dbReference type="EMBL" id="CAH2300708.1"/>
    </source>
</evidence>
<sequence length="61" mass="6902">MKGKDFYEDPGHETMVYTTRRRYTFKENFAQAGTSAQTPTGEHSVSLPLATNPLTAFRYPS</sequence>
<dbReference type="EMBL" id="OW240917">
    <property type="protein sequence ID" value="CAH2300708.1"/>
    <property type="molecule type" value="Genomic_DNA"/>
</dbReference>
<protein>
    <submittedName>
        <fullName evidence="1">Uncharacterized protein</fullName>
    </submittedName>
</protein>
<proteinExistence type="predicted"/>
<reference evidence="1" key="1">
    <citation type="submission" date="2022-03" db="EMBL/GenBank/DDBJ databases">
        <authorList>
            <person name="Alioto T."/>
            <person name="Alioto T."/>
            <person name="Gomez Garrido J."/>
        </authorList>
    </citation>
    <scope>NUCLEOTIDE SEQUENCE</scope>
</reference>
<gene>
    <name evidence="1" type="ORF">PECUL_23A060679</name>
</gene>
<organism evidence="1 2">
    <name type="scientific">Pelobates cultripes</name>
    <name type="common">Western spadefoot toad</name>
    <dbReference type="NCBI Taxonomy" id="61616"/>
    <lineage>
        <taxon>Eukaryota</taxon>
        <taxon>Metazoa</taxon>
        <taxon>Chordata</taxon>
        <taxon>Craniata</taxon>
        <taxon>Vertebrata</taxon>
        <taxon>Euteleostomi</taxon>
        <taxon>Amphibia</taxon>
        <taxon>Batrachia</taxon>
        <taxon>Anura</taxon>
        <taxon>Pelobatoidea</taxon>
        <taxon>Pelobatidae</taxon>
        <taxon>Pelobates</taxon>
    </lineage>
</organism>
<accession>A0AAD1WDX5</accession>
<dbReference type="Proteomes" id="UP001295444">
    <property type="component" value="Chromosome 06"/>
</dbReference>
<dbReference type="AlphaFoldDB" id="A0AAD1WDX5"/>
<evidence type="ECO:0000313" key="2">
    <source>
        <dbReference type="Proteomes" id="UP001295444"/>
    </source>
</evidence>
<name>A0AAD1WDX5_PELCU</name>
<keyword evidence="2" id="KW-1185">Reference proteome</keyword>